<keyword evidence="4" id="KW-1185">Reference proteome</keyword>
<evidence type="ECO:0000313" key="3">
    <source>
        <dbReference type="Proteomes" id="UP000000390"/>
    </source>
</evidence>
<dbReference type="PATRIC" id="fig|795797.18.peg.3414"/>
<sequence length="246" mass="26110">MATLRIDGSELNLFGTDTIATIREKIEAVPVNVSVLVIRGTDDDGKGGLTAGIPLDKVKDLSTTEARQMLMGLHRMIDAVRNLDAVTVCCCGEYALGAGLELAMSCDFRVATAEAKLGLPEINIGLVTGIQGNLLVRLVGLQKAKELVYTGKVISGTEAENIGLINVAVSPGNYEASIDALVGRLAEKSPLIIQMQTRVFRGLRSNGIESGIDASLETIAACFDTHDQTEAMDAFLESRDPSFVGQ</sequence>
<dbReference type="eggNOG" id="arCOG00239">
    <property type="taxonomic scope" value="Archaea"/>
</dbReference>
<keyword evidence="1" id="KW-0614">Plasmid</keyword>
<dbReference type="OrthoDB" id="27846at2157"/>
<evidence type="ECO:0000313" key="1">
    <source>
        <dbReference type="EMBL" id="ADJ16841.1"/>
    </source>
</evidence>
<dbReference type="Gene3D" id="3.90.226.10">
    <property type="entry name" value="2-enoyl-CoA Hydratase, Chain A, domain 1"/>
    <property type="match status" value="1"/>
</dbReference>
<dbReference type="InterPro" id="IPR001753">
    <property type="entry name" value="Enoyl-CoA_hydra/iso"/>
</dbReference>
<evidence type="ECO:0000313" key="2">
    <source>
        <dbReference type="EMBL" id="ELY38723.1"/>
    </source>
</evidence>
<dbReference type="EMBL" id="AOHV01000020">
    <property type="protein sequence ID" value="ELY38723.1"/>
    <property type="molecule type" value="Genomic_DNA"/>
</dbReference>
<dbReference type="CDD" id="cd06558">
    <property type="entry name" value="crotonase-like"/>
    <property type="match status" value="1"/>
</dbReference>
<dbReference type="InterPro" id="IPR029045">
    <property type="entry name" value="ClpP/crotonase-like_dom_sf"/>
</dbReference>
<dbReference type="GO" id="GO:0006635">
    <property type="term" value="P:fatty acid beta-oxidation"/>
    <property type="evidence" value="ECO:0007669"/>
    <property type="project" value="TreeGrafter"/>
</dbReference>
<dbReference type="PANTHER" id="PTHR11941:SF54">
    <property type="entry name" value="ENOYL-COA HYDRATASE, MITOCHONDRIAL"/>
    <property type="match status" value="1"/>
</dbReference>
<dbReference type="HOGENOM" id="CLU_009834_7_6_2"/>
<dbReference type="AlphaFoldDB" id="D8JCU6"/>
<gene>
    <name evidence="1" type="ordered locus">HacjB3_17493</name>
    <name evidence="2" type="ORF">C497_07274</name>
</gene>
<name>D8JCU6_HALJB</name>
<dbReference type="Pfam" id="PF00378">
    <property type="entry name" value="ECH_1"/>
    <property type="match status" value="1"/>
</dbReference>
<reference evidence="2 4" key="2">
    <citation type="journal article" date="2014" name="PLoS Genet.">
        <title>Phylogenetically driven sequencing of extremely halophilic archaea reveals strategies for static and dynamic osmo-response.</title>
        <authorList>
            <person name="Becker E.A."/>
            <person name="Seitzer P.M."/>
            <person name="Tritt A."/>
            <person name="Larsen D."/>
            <person name="Krusor M."/>
            <person name="Yao A.I."/>
            <person name="Wu D."/>
            <person name="Madern D."/>
            <person name="Eisen J.A."/>
            <person name="Darling A.E."/>
            <person name="Facciotti M.T."/>
        </authorList>
    </citation>
    <scope>NUCLEOTIDE SEQUENCE [LARGE SCALE GENOMIC DNA]</scope>
    <source>
        <strain evidence="2">B3</strain>
        <strain evidence="4">DSM 18796 / CECT 7217 / JCM 14584 / KCTC 4019 / B3</strain>
    </source>
</reference>
<protein>
    <submittedName>
        <fullName evidence="1">Enoyl-CoA hydratase/isomerase</fullName>
    </submittedName>
</protein>
<reference evidence="1 3" key="1">
    <citation type="journal article" date="2010" name="J. Bacteriol.">
        <title>Complete genome sequence of Halalkalicoccus jeotgali B3(T), an extremely halophilic archaeon.</title>
        <authorList>
            <person name="Roh S.W."/>
            <person name="Nam Y.D."/>
            <person name="Nam S.H."/>
            <person name="Choi S.H."/>
            <person name="Park H.S."/>
            <person name="Bae J.W."/>
        </authorList>
    </citation>
    <scope>NUCLEOTIDE SEQUENCE [LARGE SCALE GENOMIC DNA]</scope>
    <source>
        <strain evidence="1">B3</strain>
        <strain evidence="3">DSM 18796 / CECT 7217 / JCM 14584 / KCTC 4019 / B3</strain>
        <plasmid evidence="3">2</plasmid>
    </source>
</reference>
<dbReference type="PANTHER" id="PTHR11941">
    <property type="entry name" value="ENOYL-COA HYDRATASE-RELATED"/>
    <property type="match status" value="1"/>
</dbReference>
<proteinExistence type="predicted"/>
<organism evidence="1 3">
    <name type="scientific">Halalkalicoccus jeotgali (strain DSM 18796 / CECT 7217 / JCM 14584 / KCTC 4019 / B3)</name>
    <dbReference type="NCBI Taxonomy" id="795797"/>
    <lineage>
        <taxon>Archaea</taxon>
        <taxon>Methanobacteriati</taxon>
        <taxon>Methanobacteriota</taxon>
        <taxon>Stenosarchaea group</taxon>
        <taxon>Halobacteria</taxon>
        <taxon>Halobacteriales</taxon>
        <taxon>Halococcaceae</taxon>
        <taxon>Halalkalicoccus</taxon>
    </lineage>
</organism>
<accession>D8JCU6</accession>
<dbReference type="SUPFAM" id="SSF52096">
    <property type="entry name" value="ClpP/crotonase"/>
    <property type="match status" value="1"/>
</dbReference>
<dbReference type="Proteomes" id="UP000000390">
    <property type="component" value="Plasmid 2"/>
</dbReference>
<dbReference type="KEGG" id="hje:HacjB3_17493"/>
<keyword evidence="2" id="KW-0413">Isomerase</keyword>
<evidence type="ECO:0000313" key="4">
    <source>
        <dbReference type="Proteomes" id="UP000011645"/>
    </source>
</evidence>
<dbReference type="EMBL" id="CP002064">
    <property type="protein sequence ID" value="ADJ16841.1"/>
    <property type="molecule type" value="Genomic_DNA"/>
</dbReference>
<dbReference type="GO" id="GO:0016853">
    <property type="term" value="F:isomerase activity"/>
    <property type="evidence" value="ECO:0007669"/>
    <property type="project" value="UniProtKB-KW"/>
</dbReference>
<geneLocation type="plasmid" evidence="1 3">
    <name>2</name>
</geneLocation>
<dbReference type="Proteomes" id="UP000011645">
    <property type="component" value="Unassembled WGS sequence"/>
</dbReference>